<evidence type="ECO:0000256" key="1">
    <source>
        <dbReference type="SAM" id="SignalP"/>
    </source>
</evidence>
<reference evidence="2 3" key="1">
    <citation type="submission" date="2016-10" db="EMBL/GenBank/DDBJ databases">
        <title>Draft genome sequence of Methylobacterium extorquens CP3, a seed endophyte of Crotalaria pumila with plant growth-promoting and metal tolerance properties.</title>
        <authorList>
            <person name="Sanchez-Lopez A.S."/>
            <person name="Van Hamme J.D."/>
            <person name="Thijs S."/>
            <person name="Mcammond B.M."/>
            <person name="Stevens V."/>
            <person name="Gonzalez-Chavez M.D.C."/>
            <person name="Vangronsveld J."/>
        </authorList>
    </citation>
    <scope>NUCLEOTIDE SEQUENCE [LARGE SCALE GENOMIC DNA]</scope>
    <source>
        <strain evidence="2 3">CP3</strain>
    </source>
</reference>
<feature type="signal peptide" evidence="1">
    <location>
        <begin position="1"/>
        <end position="22"/>
    </location>
</feature>
<dbReference type="Proteomes" id="UP000180215">
    <property type="component" value="Unassembled WGS sequence"/>
</dbReference>
<keyword evidence="1" id="KW-0732">Signal</keyword>
<accession>A0A1S1P0E6</accession>
<comment type="caution">
    <text evidence="2">The sequence shown here is derived from an EMBL/GenBank/DDBJ whole genome shotgun (WGS) entry which is preliminary data.</text>
</comment>
<feature type="chain" id="PRO_5012458674" evidence="1">
    <location>
        <begin position="23"/>
        <end position="130"/>
    </location>
</feature>
<proteinExistence type="predicted"/>
<protein>
    <submittedName>
        <fullName evidence="2">Uncharacterized protein</fullName>
    </submittedName>
</protein>
<organism evidence="2 3">
    <name type="scientific">Methylorubrum extorquens</name>
    <name type="common">Methylobacterium dichloromethanicum</name>
    <name type="synonym">Methylobacterium extorquens</name>
    <dbReference type="NCBI Taxonomy" id="408"/>
    <lineage>
        <taxon>Bacteria</taxon>
        <taxon>Pseudomonadati</taxon>
        <taxon>Pseudomonadota</taxon>
        <taxon>Alphaproteobacteria</taxon>
        <taxon>Hyphomicrobiales</taxon>
        <taxon>Methylobacteriaceae</taxon>
        <taxon>Methylorubrum</taxon>
    </lineage>
</organism>
<dbReference type="EMBL" id="MNAO01000341">
    <property type="protein sequence ID" value="OHV15120.1"/>
    <property type="molecule type" value="Genomic_DNA"/>
</dbReference>
<name>A0A1S1P0E6_METEX</name>
<evidence type="ECO:0000313" key="2">
    <source>
        <dbReference type="EMBL" id="OHV15120.1"/>
    </source>
</evidence>
<dbReference type="AlphaFoldDB" id="A0A1S1P0E6"/>
<sequence length="130" mass="13517">MRLRKTALAAFLILSGAGAAGAQTVVDGSEAGVGAEVARTALSLIERQMRDPEARVAGLRIGRAGALCGTVDLRNRMGAYTGPRPFVADLSEPFVGRLPEGPELRSPGSMAAFRAMERAKALFEANCTAG</sequence>
<gene>
    <name evidence="2" type="ORF">BK022_21355</name>
</gene>
<evidence type="ECO:0000313" key="3">
    <source>
        <dbReference type="Proteomes" id="UP000180215"/>
    </source>
</evidence>